<evidence type="ECO:0000313" key="2">
    <source>
        <dbReference type="Proteomes" id="UP000242715"/>
    </source>
</evidence>
<dbReference type="EMBL" id="DF973340">
    <property type="protein sequence ID" value="GAU26718.1"/>
    <property type="molecule type" value="Genomic_DNA"/>
</dbReference>
<protein>
    <submittedName>
        <fullName evidence="1">Uncharacterized protein</fullName>
    </submittedName>
</protein>
<accession>A0A2Z6M5X7</accession>
<name>A0A2Z6M5X7_TRISU</name>
<sequence length="66" mass="7974">MASNLMLQESSSLCSCLTTWKHVDQHYAKYMDHVLTMKDQGDHSQHVDYIKWYFRISHPYTRRKLL</sequence>
<proteinExistence type="predicted"/>
<dbReference type="AlphaFoldDB" id="A0A2Z6M5X7"/>
<evidence type="ECO:0000313" key="1">
    <source>
        <dbReference type="EMBL" id="GAU26718.1"/>
    </source>
</evidence>
<dbReference type="Proteomes" id="UP000242715">
    <property type="component" value="Unassembled WGS sequence"/>
</dbReference>
<keyword evidence="2" id="KW-1185">Reference proteome</keyword>
<reference evidence="2" key="1">
    <citation type="journal article" date="2017" name="Front. Plant Sci.">
        <title>Climate Clever Clovers: New Paradigm to Reduce the Environmental Footprint of Ruminants by Breeding Low Methanogenic Forages Utilizing Haplotype Variation.</title>
        <authorList>
            <person name="Kaur P."/>
            <person name="Appels R."/>
            <person name="Bayer P.E."/>
            <person name="Keeble-Gagnere G."/>
            <person name="Wang J."/>
            <person name="Hirakawa H."/>
            <person name="Shirasawa K."/>
            <person name="Vercoe P."/>
            <person name="Stefanova K."/>
            <person name="Durmic Z."/>
            <person name="Nichols P."/>
            <person name="Revell C."/>
            <person name="Isobe S.N."/>
            <person name="Edwards D."/>
            <person name="Erskine W."/>
        </authorList>
    </citation>
    <scope>NUCLEOTIDE SEQUENCE [LARGE SCALE GENOMIC DNA]</scope>
    <source>
        <strain evidence="2">cv. Daliak</strain>
    </source>
</reference>
<organism evidence="1 2">
    <name type="scientific">Trifolium subterraneum</name>
    <name type="common">Subterranean clover</name>
    <dbReference type="NCBI Taxonomy" id="3900"/>
    <lineage>
        <taxon>Eukaryota</taxon>
        <taxon>Viridiplantae</taxon>
        <taxon>Streptophyta</taxon>
        <taxon>Embryophyta</taxon>
        <taxon>Tracheophyta</taxon>
        <taxon>Spermatophyta</taxon>
        <taxon>Magnoliopsida</taxon>
        <taxon>eudicotyledons</taxon>
        <taxon>Gunneridae</taxon>
        <taxon>Pentapetalae</taxon>
        <taxon>rosids</taxon>
        <taxon>fabids</taxon>
        <taxon>Fabales</taxon>
        <taxon>Fabaceae</taxon>
        <taxon>Papilionoideae</taxon>
        <taxon>50 kb inversion clade</taxon>
        <taxon>NPAAA clade</taxon>
        <taxon>Hologalegina</taxon>
        <taxon>IRL clade</taxon>
        <taxon>Trifolieae</taxon>
        <taxon>Trifolium</taxon>
    </lineage>
</organism>
<gene>
    <name evidence="1" type="ORF">TSUD_314950</name>
</gene>